<proteinExistence type="predicted"/>
<dbReference type="GO" id="GO:0003887">
    <property type="term" value="F:DNA-directed DNA polymerase activity"/>
    <property type="evidence" value="ECO:0007669"/>
    <property type="project" value="InterPro"/>
</dbReference>
<dbReference type="InterPro" id="IPR029398">
    <property type="entry name" value="PolB_thumb"/>
</dbReference>
<dbReference type="AlphaFoldDB" id="A0A0G0K893"/>
<protein>
    <submittedName>
        <fullName evidence="4">Polymerase IV protein</fullName>
    </submittedName>
</protein>
<dbReference type="InterPro" id="IPR037160">
    <property type="entry name" value="DNA_Pol_thumb_sf"/>
</dbReference>
<dbReference type="PANTHER" id="PTHR11276:SF28">
    <property type="entry name" value="DNA POLYMERASE LAMBDA"/>
    <property type="match status" value="1"/>
</dbReference>
<dbReference type="Proteomes" id="UP000034181">
    <property type="component" value="Unassembled WGS sequence"/>
</dbReference>
<dbReference type="Gene3D" id="3.30.460.10">
    <property type="entry name" value="Beta Polymerase, domain 2"/>
    <property type="match status" value="1"/>
</dbReference>
<dbReference type="Pfam" id="PF14791">
    <property type="entry name" value="DNA_pol_B_thumb"/>
    <property type="match status" value="1"/>
</dbReference>
<organism evidence="4 5">
    <name type="scientific">Candidatus Woesebacteria bacterium GW2011_GWB1_38_5b</name>
    <dbReference type="NCBI Taxonomy" id="1618569"/>
    <lineage>
        <taxon>Bacteria</taxon>
        <taxon>Candidatus Woeseibacteriota</taxon>
    </lineage>
</organism>
<reference evidence="4 5" key="1">
    <citation type="journal article" date="2015" name="Nature">
        <title>rRNA introns, odd ribosomes, and small enigmatic genomes across a large radiation of phyla.</title>
        <authorList>
            <person name="Brown C.T."/>
            <person name="Hug L.A."/>
            <person name="Thomas B.C."/>
            <person name="Sharon I."/>
            <person name="Castelle C.J."/>
            <person name="Singh A."/>
            <person name="Wilkins M.J."/>
            <person name="Williams K.H."/>
            <person name="Banfield J.F."/>
        </authorList>
    </citation>
    <scope>NUCLEOTIDE SEQUENCE [LARGE SCALE GENOMIC DNA]</scope>
</reference>
<dbReference type="GO" id="GO:0006281">
    <property type="term" value="P:DNA repair"/>
    <property type="evidence" value="ECO:0007669"/>
    <property type="project" value="InterPro"/>
</dbReference>
<dbReference type="GO" id="GO:0003677">
    <property type="term" value="F:DNA binding"/>
    <property type="evidence" value="ECO:0007669"/>
    <property type="project" value="InterPro"/>
</dbReference>
<accession>A0A0G0K893</accession>
<dbReference type="InterPro" id="IPR022312">
    <property type="entry name" value="DNA_pol_X"/>
</dbReference>
<dbReference type="EMBL" id="LBUZ01000018">
    <property type="protein sequence ID" value="KKQ75062.1"/>
    <property type="molecule type" value="Genomic_DNA"/>
</dbReference>
<evidence type="ECO:0000256" key="2">
    <source>
        <dbReference type="ARBA" id="ARBA00022695"/>
    </source>
</evidence>
<gene>
    <name evidence="4" type="ORF">US96_C0018G0034</name>
</gene>
<evidence type="ECO:0000313" key="5">
    <source>
        <dbReference type="Proteomes" id="UP000034181"/>
    </source>
</evidence>
<dbReference type="InterPro" id="IPR043519">
    <property type="entry name" value="NT_sf"/>
</dbReference>
<evidence type="ECO:0000313" key="4">
    <source>
        <dbReference type="EMBL" id="KKQ75062.1"/>
    </source>
</evidence>
<dbReference type="PANTHER" id="PTHR11276">
    <property type="entry name" value="DNA POLYMERASE TYPE-X FAMILY MEMBER"/>
    <property type="match status" value="1"/>
</dbReference>
<keyword evidence="1" id="KW-0808">Transferase</keyword>
<evidence type="ECO:0000256" key="1">
    <source>
        <dbReference type="ARBA" id="ARBA00022679"/>
    </source>
</evidence>
<dbReference type="SUPFAM" id="SSF81301">
    <property type="entry name" value="Nucleotidyltransferase"/>
    <property type="match status" value="1"/>
</dbReference>
<name>A0A0G0K893_9BACT</name>
<keyword evidence="2" id="KW-0548">Nucleotidyltransferase</keyword>
<feature type="domain" description="DNA polymerase beta thumb" evidence="3">
    <location>
        <begin position="61"/>
        <end position="93"/>
    </location>
</feature>
<dbReference type="Gene3D" id="3.30.210.10">
    <property type="entry name" value="DNA polymerase, thumb domain"/>
    <property type="match status" value="1"/>
</dbReference>
<evidence type="ECO:0000259" key="3">
    <source>
        <dbReference type="Pfam" id="PF14791"/>
    </source>
</evidence>
<sequence>MGDIDIGVSSNNPEAVLEHFIHFPKAQRVLEKGERTASIVVPGNIQVDVMVQSPYAYGALLQHFTGSKHHNIALREYAQKKGMSLSEYGIRTKIQNYKPKLKMYQYSTEI</sequence>
<comment type="caution">
    <text evidence="4">The sequence shown here is derived from an EMBL/GenBank/DDBJ whole genome shotgun (WGS) entry which is preliminary data.</text>
</comment>